<accession>A0A662ZG62</accession>
<evidence type="ECO:0000259" key="2">
    <source>
        <dbReference type="Pfam" id="PF13590"/>
    </source>
</evidence>
<reference evidence="3 4" key="1">
    <citation type="submission" date="2016-10" db="EMBL/GenBank/DDBJ databases">
        <authorList>
            <person name="Varghese N."/>
            <person name="Submissions S."/>
        </authorList>
    </citation>
    <scope>NUCLEOTIDE SEQUENCE [LARGE SCALE GENOMIC DNA]</scope>
    <source>
        <strain evidence="3 4">DSM 1361</strain>
    </source>
</reference>
<dbReference type="InterPro" id="IPR025411">
    <property type="entry name" value="DUF4136"/>
</dbReference>
<organism evidence="3 4">
    <name type="scientific">Ruminobacter amylophilus</name>
    <dbReference type="NCBI Taxonomy" id="867"/>
    <lineage>
        <taxon>Bacteria</taxon>
        <taxon>Pseudomonadati</taxon>
        <taxon>Pseudomonadota</taxon>
        <taxon>Gammaproteobacteria</taxon>
        <taxon>Aeromonadales</taxon>
        <taxon>Succinivibrionaceae</taxon>
        <taxon>Ruminobacter</taxon>
    </lineage>
</organism>
<evidence type="ECO:0000313" key="4">
    <source>
        <dbReference type="Proteomes" id="UP000243745"/>
    </source>
</evidence>
<evidence type="ECO:0000313" key="3">
    <source>
        <dbReference type="EMBL" id="SFP24524.1"/>
    </source>
</evidence>
<dbReference type="PROSITE" id="PS51257">
    <property type="entry name" value="PROKAR_LIPOPROTEIN"/>
    <property type="match status" value="1"/>
</dbReference>
<feature type="domain" description="DUF4136" evidence="2">
    <location>
        <begin position="67"/>
        <end position="192"/>
    </location>
</feature>
<protein>
    <recommendedName>
        <fullName evidence="2">DUF4136 domain-containing protein</fullName>
    </recommendedName>
</protein>
<feature type="signal peptide" evidence="1">
    <location>
        <begin position="1"/>
        <end position="20"/>
    </location>
</feature>
<dbReference type="EMBL" id="FOXF01000010">
    <property type="protein sequence ID" value="SFP24524.1"/>
    <property type="molecule type" value="Genomic_DNA"/>
</dbReference>
<dbReference type="RefSeq" id="WP_093141252.1">
    <property type="nucleotide sequence ID" value="NZ_FOXF01000010.1"/>
</dbReference>
<dbReference type="Proteomes" id="UP000243745">
    <property type="component" value="Unassembled WGS sequence"/>
</dbReference>
<keyword evidence="4" id="KW-1185">Reference proteome</keyword>
<name>A0A662ZG62_9GAMM</name>
<keyword evidence="1" id="KW-0732">Signal</keyword>
<sequence>MNYKYLALSAIAGLVITGCASTGTSSPAANGVKDNNGLLIAESEPTLQTTTVAKNLPQWPYERSKLTYKLVNKDLVTISQDVSQWKQIIEEILTQKLAAKGLTKVDAGASSNLTISYGILTKSESNDNAELMFDSLGLTVGGTSHGVNNSIDIVIQDNRSGREIWSGAASTLTDKPLVTETQKRRAVNSVLESLTRKLPMAQ</sequence>
<dbReference type="Pfam" id="PF13590">
    <property type="entry name" value="DUF4136"/>
    <property type="match status" value="1"/>
</dbReference>
<dbReference type="AlphaFoldDB" id="A0A662ZG62"/>
<gene>
    <name evidence="3" type="ORF">SAMN02910344_00859</name>
</gene>
<proteinExistence type="predicted"/>
<evidence type="ECO:0000256" key="1">
    <source>
        <dbReference type="SAM" id="SignalP"/>
    </source>
</evidence>
<feature type="chain" id="PRO_5024832515" description="DUF4136 domain-containing protein" evidence="1">
    <location>
        <begin position="21"/>
        <end position="202"/>
    </location>
</feature>